<dbReference type="GeneID" id="79717302"/>
<dbReference type="PIRSF" id="PIRSF004916">
    <property type="entry name" value="UCP004916"/>
    <property type="match status" value="1"/>
</dbReference>
<protein>
    <recommendedName>
        <fullName evidence="3">DsDNA-mimic protein</fullName>
    </recommendedName>
</protein>
<dbReference type="NCBIfam" id="NF003469">
    <property type="entry name" value="PRK05094.1"/>
    <property type="match status" value="1"/>
</dbReference>
<dbReference type="InterPro" id="IPR007376">
    <property type="entry name" value="dsDNA_mimic_put"/>
</dbReference>
<dbReference type="Gene3D" id="3.10.450.140">
    <property type="entry name" value="dsDNA mimic, putative"/>
    <property type="match status" value="1"/>
</dbReference>
<comment type="caution">
    <text evidence="1">The sequence shown here is derived from an EMBL/GenBank/DDBJ whole genome shotgun (WGS) entry which is preliminary data.</text>
</comment>
<accession>A0A0N0Z8J3</accession>
<dbReference type="Proteomes" id="UP000053226">
    <property type="component" value="Unassembled WGS sequence"/>
</dbReference>
<dbReference type="OrthoDB" id="5677388at2"/>
<dbReference type="EMBL" id="LGAA01000018">
    <property type="protein sequence ID" value="KPD02728.1"/>
    <property type="molecule type" value="Genomic_DNA"/>
</dbReference>
<name>A0A0N0Z8J3_9GAMM</name>
<evidence type="ECO:0008006" key="3">
    <source>
        <dbReference type="Google" id="ProtNLM"/>
    </source>
</evidence>
<dbReference type="AlphaFoldDB" id="A0A0N0Z8J3"/>
<dbReference type="Pfam" id="PF04269">
    <property type="entry name" value="DUF440"/>
    <property type="match status" value="1"/>
</dbReference>
<proteinExistence type="predicted"/>
<dbReference type="InterPro" id="IPR036763">
    <property type="entry name" value="Put_dsDNA_mimic_sf"/>
</dbReference>
<keyword evidence="2" id="KW-1185">Reference proteome</keyword>
<evidence type="ECO:0000313" key="2">
    <source>
        <dbReference type="Proteomes" id="UP000053226"/>
    </source>
</evidence>
<organism evidence="1 2">
    <name type="scientific">Moellerella wisconsensis ATCC 35017</name>
    <dbReference type="NCBI Taxonomy" id="1354267"/>
    <lineage>
        <taxon>Bacteria</taxon>
        <taxon>Pseudomonadati</taxon>
        <taxon>Pseudomonadota</taxon>
        <taxon>Gammaproteobacteria</taxon>
        <taxon>Enterobacterales</taxon>
        <taxon>Morganellaceae</taxon>
        <taxon>Moellerella</taxon>
    </lineage>
</organism>
<evidence type="ECO:0000313" key="1">
    <source>
        <dbReference type="EMBL" id="KPD02728.1"/>
    </source>
</evidence>
<reference evidence="1 2" key="1">
    <citation type="submission" date="2015-07" db="EMBL/GenBank/DDBJ databases">
        <title>ATOL: Assembling a taxonomically balanced genome-scale reconstruction of the evolutionary history of the Enterobacteriaceae.</title>
        <authorList>
            <person name="Plunkett G.III."/>
            <person name="Neeno-Eckwall E.C."/>
            <person name="Glasner J.D."/>
            <person name="Perna N.T."/>
        </authorList>
    </citation>
    <scope>NUCLEOTIDE SEQUENCE [LARGE SCALE GENOMIC DNA]</scope>
    <source>
        <strain evidence="1 2">ATCC 35017</strain>
    </source>
</reference>
<sequence>MNSSVSNQLITEDDALEIAYDLFLEGASEHLEPADQIIFSLQFEQCGAAEVIDVSEDWQQQLNREIDSQRFCEVVIGLAEDEDAELKDIFARILISRDLSQPFSHIIWRQ</sequence>
<dbReference type="RefSeq" id="WP_047256185.1">
    <property type="nucleotide sequence ID" value="NZ_CAWMUS010000018.1"/>
</dbReference>
<dbReference type="SUPFAM" id="SSF102816">
    <property type="entry name" value="Putative dsDNA mimic"/>
    <property type="match status" value="1"/>
</dbReference>
<gene>
    <name evidence="1" type="ORF">M992_1885</name>
</gene>